<evidence type="ECO:0000256" key="1">
    <source>
        <dbReference type="SAM" id="Phobius"/>
    </source>
</evidence>
<organism evidence="2 3">
    <name type="scientific">Cyclotella cryptica</name>
    <dbReference type="NCBI Taxonomy" id="29204"/>
    <lineage>
        <taxon>Eukaryota</taxon>
        <taxon>Sar</taxon>
        <taxon>Stramenopiles</taxon>
        <taxon>Ochrophyta</taxon>
        <taxon>Bacillariophyta</taxon>
        <taxon>Coscinodiscophyceae</taxon>
        <taxon>Thalassiosirophycidae</taxon>
        <taxon>Stephanodiscales</taxon>
        <taxon>Stephanodiscaceae</taxon>
        <taxon>Cyclotella</taxon>
    </lineage>
</organism>
<name>A0ABD3P0E3_9STRA</name>
<protein>
    <submittedName>
        <fullName evidence="2">Uncharacterized protein</fullName>
    </submittedName>
</protein>
<sequence>MKERHQRYEQQRPALIMTIVVLKSSCSPLAPTGRPSPASTNHAPLVDFLATDDEAHNRANGFSTGQFSSTTQPSFYRATAQTAPRPDVAASEKQITSLPLQCDITILPANAGYLSSFDFDDMQAAFVATAESLHPCGTDNVIIVQSDLEGGDRSSHFSLSLTNCWAISGEGDPMLLPVDAVPSTFRFPLRYDGRDLMRGLNRNGYHSTSSKDGKDFFEGHLSFDFTAAWDVYRKSIASDREEKSRLDALKEESEYSVQDVVLQNEATECFAKNSTLRNLDQQTRVTNLVMIVLQFFGVAIIWFGWKIIQEHSRVNQNDRYRVRIADSLPREIRTSSLRSQRQRNVKRIVTPETSPRTPYDVGRAEMTERNHDQTRHENCYLVSLVRHTDTPLIRQQVKNTTEESLRSWYDDYLSPRIDVTQDTCWHESSIDTVGRDETARSLSHRRHQNIASML</sequence>
<comment type="caution">
    <text evidence="2">The sequence shown here is derived from an EMBL/GenBank/DDBJ whole genome shotgun (WGS) entry which is preliminary data.</text>
</comment>
<keyword evidence="1" id="KW-1133">Transmembrane helix</keyword>
<evidence type="ECO:0000313" key="2">
    <source>
        <dbReference type="EMBL" id="KAL3781452.1"/>
    </source>
</evidence>
<keyword evidence="1" id="KW-0812">Transmembrane</keyword>
<dbReference type="Proteomes" id="UP001516023">
    <property type="component" value="Unassembled WGS sequence"/>
</dbReference>
<keyword evidence="3" id="KW-1185">Reference proteome</keyword>
<feature type="transmembrane region" description="Helical" evidence="1">
    <location>
        <begin position="285"/>
        <end position="305"/>
    </location>
</feature>
<dbReference type="AlphaFoldDB" id="A0ABD3P0E3"/>
<keyword evidence="1" id="KW-0472">Membrane</keyword>
<proteinExistence type="predicted"/>
<gene>
    <name evidence="2" type="ORF">HJC23_001487</name>
</gene>
<dbReference type="EMBL" id="JABMIG020000316">
    <property type="protein sequence ID" value="KAL3781452.1"/>
    <property type="molecule type" value="Genomic_DNA"/>
</dbReference>
<evidence type="ECO:0000313" key="3">
    <source>
        <dbReference type="Proteomes" id="UP001516023"/>
    </source>
</evidence>
<accession>A0ABD3P0E3</accession>
<reference evidence="2 3" key="1">
    <citation type="journal article" date="2020" name="G3 (Bethesda)">
        <title>Improved Reference Genome for Cyclotella cryptica CCMP332, a Model for Cell Wall Morphogenesis, Salinity Adaptation, and Lipid Production in Diatoms (Bacillariophyta).</title>
        <authorList>
            <person name="Roberts W.R."/>
            <person name="Downey K.M."/>
            <person name="Ruck E.C."/>
            <person name="Traller J.C."/>
            <person name="Alverson A.J."/>
        </authorList>
    </citation>
    <scope>NUCLEOTIDE SEQUENCE [LARGE SCALE GENOMIC DNA]</scope>
    <source>
        <strain evidence="2 3">CCMP332</strain>
    </source>
</reference>